<protein>
    <submittedName>
        <fullName evidence="2">Uncharacterized protein</fullName>
    </submittedName>
</protein>
<feature type="compositionally biased region" description="Polar residues" evidence="1">
    <location>
        <begin position="57"/>
        <end position="67"/>
    </location>
</feature>
<evidence type="ECO:0000313" key="2">
    <source>
        <dbReference type="EMBL" id="CAI5792491.1"/>
    </source>
</evidence>
<proteinExistence type="predicted"/>
<sequence>MQVALRIYIEGWWTRGLLHYLCEDKNSYSDSSRRVSSLLRQEESRRRSRVPGLKASSPPSGFPTSRRANGRKEATGQPAPGPPREASPGSLSIVPVCHRRKRGVVHHGKRRLEANQRCCG</sequence>
<dbReference type="EMBL" id="OX395139">
    <property type="protein sequence ID" value="CAI5792491.1"/>
    <property type="molecule type" value="Genomic_DNA"/>
</dbReference>
<feature type="region of interest" description="Disordered" evidence="1">
    <location>
        <begin position="28"/>
        <end position="94"/>
    </location>
</feature>
<name>A0AA35PKN8_9SAUR</name>
<dbReference type="Proteomes" id="UP001178461">
    <property type="component" value="Chromosome 14"/>
</dbReference>
<gene>
    <name evidence="2" type="ORF">PODLI_1B024027</name>
</gene>
<accession>A0AA35PKN8</accession>
<evidence type="ECO:0000313" key="3">
    <source>
        <dbReference type="Proteomes" id="UP001178461"/>
    </source>
</evidence>
<keyword evidence="3" id="KW-1185">Reference proteome</keyword>
<dbReference type="AlphaFoldDB" id="A0AA35PKN8"/>
<evidence type="ECO:0000256" key="1">
    <source>
        <dbReference type="SAM" id="MobiDB-lite"/>
    </source>
</evidence>
<organism evidence="2 3">
    <name type="scientific">Podarcis lilfordi</name>
    <name type="common">Lilford's wall lizard</name>
    <dbReference type="NCBI Taxonomy" id="74358"/>
    <lineage>
        <taxon>Eukaryota</taxon>
        <taxon>Metazoa</taxon>
        <taxon>Chordata</taxon>
        <taxon>Craniata</taxon>
        <taxon>Vertebrata</taxon>
        <taxon>Euteleostomi</taxon>
        <taxon>Lepidosauria</taxon>
        <taxon>Squamata</taxon>
        <taxon>Bifurcata</taxon>
        <taxon>Unidentata</taxon>
        <taxon>Episquamata</taxon>
        <taxon>Laterata</taxon>
        <taxon>Lacertibaenia</taxon>
        <taxon>Lacertidae</taxon>
        <taxon>Podarcis</taxon>
    </lineage>
</organism>
<reference evidence="2" key="1">
    <citation type="submission" date="2022-12" db="EMBL/GenBank/DDBJ databases">
        <authorList>
            <person name="Alioto T."/>
            <person name="Alioto T."/>
            <person name="Gomez Garrido J."/>
        </authorList>
    </citation>
    <scope>NUCLEOTIDE SEQUENCE</scope>
</reference>